<evidence type="ECO:0000313" key="5">
    <source>
        <dbReference type="Proteomes" id="UP000294614"/>
    </source>
</evidence>
<dbReference type="Gene3D" id="1.10.1130.10">
    <property type="entry name" value="Flavocytochrome C3, Chain A"/>
    <property type="match status" value="1"/>
</dbReference>
<dbReference type="InterPro" id="IPR054337">
    <property type="entry name" value="Mtrc-MtrF-like_dom_II/IV"/>
</dbReference>
<keyword evidence="5" id="KW-1185">Reference proteome</keyword>
<feature type="domain" description="Outer membrane cytochrome MtrC/MtrF-like" evidence="3">
    <location>
        <begin position="626"/>
        <end position="764"/>
    </location>
</feature>
<evidence type="ECO:0000256" key="2">
    <source>
        <dbReference type="SAM" id="SignalP"/>
    </source>
</evidence>
<dbReference type="OrthoDB" id="5468580at2"/>
<feature type="chain" id="PRO_5021030865" evidence="2">
    <location>
        <begin position="21"/>
        <end position="806"/>
    </location>
</feature>
<feature type="domain" description="Outer membrane cytochrome MtrC/MtrF-like" evidence="3">
    <location>
        <begin position="235"/>
        <end position="440"/>
    </location>
</feature>
<dbReference type="InterPro" id="IPR036280">
    <property type="entry name" value="Multihaem_cyt_sf"/>
</dbReference>
<dbReference type="Proteomes" id="UP000294614">
    <property type="component" value="Unassembled WGS sequence"/>
</dbReference>
<dbReference type="PANTHER" id="PTHR35038:SF6">
    <property type="entry name" value="SURFACE LOCALIZED DECAHEME CYTOCHROME C LIPOPROTEIN"/>
    <property type="match status" value="1"/>
</dbReference>
<evidence type="ECO:0000256" key="1">
    <source>
        <dbReference type="ARBA" id="ARBA00022729"/>
    </source>
</evidence>
<reference evidence="4 5" key="1">
    <citation type="submission" date="2019-03" db="EMBL/GenBank/DDBJ databases">
        <title>Genomic Encyclopedia of Type Strains, Phase IV (KMG-IV): sequencing the most valuable type-strain genomes for metagenomic binning, comparative biology and taxonomic classification.</title>
        <authorList>
            <person name="Goeker M."/>
        </authorList>
    </citation>
    <scope>NUCLEOTIDE SEQUENCE [LARGE SCALE GENOMIC DNA]</scope>
    <source>
        <strain evidence="4 5">DSM 24984</strain>
    </source>
</reference>
<sequence>MSKRILVLLMLALTCTFLLVGCGGSDGSDGKDGADADSAAIIAELKAQLESGAITIAQYEQAIADLQAAATAGKITQVESCAVCHNDVAGTHEVEAYPAASGIGVTYGADTATITFSAKVDGVALSGAAQGVTPTVSAYAYYYVAAQSTAIAGTQETTRGFVRASIPSASVAISETGTTGNYTVVLSNMAVNAPNLTLGTTPVRFMLTFNKPVSSTQSAQAMTFTYDSGTLPELLVDDNGCVRCHTSVFETNAATATAHHGAYQPQGKACVVCHSRAAGYSNGTLGGGSGSSTELGHRLTNYVHGVHNSENMLGGIFVRSYNSTTNEPTTTTPNGSSTFAIGFPTNVADCEVCHTSSTQVAAVTADTQMNLTLCKSCHRGNKNVWNSAGAGYSDAIADVWAAIPFSTTAVRDIHTSMTEASNCLTCHGAAGIARSFNKIHTGKSASRENGKNIYYFTPEVAVNTTTSVMTITWGAFIDTNSNGTYEAGTDTKVDVKNTTDTTKPIFMQSYTDRVVDGVAKSDGVRILVGYYGKGTKDVVAYDGYTKTNLTTTSAATSGYTTYDASTGKATTTVKLNATTIANYSVTGGIVGIIGIPWVNGENAIVRSVAAEYNVDGTAVTAPRGAVANDTKCDACHNSIAIHLEEASTGAHGHTAIGKVDVCRICHVPSAAAGHYPQQSRSIDSYIHAIHEGQATFASYGSLKIEYPKSTADCLACHDSGTYEVPDQSKAIGGILSGSEGKNTTADQFTYGPAAVACGGCHRAYPLIIGDAGKLASFNAHTKTFGYKVAVSDMSYLDVVKAVFKLF</sequence>
<accession>A0A4R1K810</accession>
<gene>
    <name evidence="4" type="ORF">C8D98_2122</name>
</gene>
<dbReference type="InterPro" id="IPR051829">
    <property type="entry name" value="Multiheme_Cytochr_ET"/>
</dbReference>
<organism evidence="4 5">
    <name type="scientific">Seleniivibrio woodruffii</name>
    <dbReference type="NCBI Taxonomy" id="1078050"/>
    <lineage>
        <taxon>Bacteria</taxon>
        <taxon>Pseudomonadati</taxon>
        <taxon>Deferribacterota</taxon>
        <taxon>Deferribacteres</taxon>
        <taxon>Deferribacterales</taxon>
        <taxon>Geovibrionaceae</taxon>
        <taxon>Seleniivibrio</taxon>
    </lineage>
</organism>
<comment type="caution">
    <text evidence="4">The sequence shown here is derived from an EMBL/GenBank/DDBJ whole genome shotgun (WGS) entry which is preliminary data.</text>
</comment>
<dbReference type="EMBL" id="SMGG01000005">
    <property type="protein sequence ID" value="TCK59953.1"/>
    <property type="molecule type" value="Genomic_DNA"/>
</dbReference>
<name>A0A4R1K810_9BACT</name>
<dbReference type="RefSeq" id="WP_132874102.1">
    <property type="nucleotide sequence ID" value="NZ_SMGG01000005.1"/>
</dbReference>
<evidence type="ECO:0000313" key="4">
    <source>
        <dbReference type="EMBL" id="TCK59953.1"/>
    </source>
</evidence>
<dbReference type="PANTHER" id="PTHR35038">
    <property type="entry name" value="DISSIMILATORY SULFITE REDUCTASE SIRA"/>
    <property type="match status" value="1"/>
</dbReference>
<dbReference type="AlphaFoldDB" id="A0A4R1K810"/>
<dbReference type="GO" id="GO:0016491">
    <property type="term" value="F:oxidoreductase activity"/>
    <property type="evidence" value="ECO:0007669"/>
    <property type="project" value="TreeGrafter"/>
</dbReference>
<dbReference type="PROSITE" id="PS51257">
    <property type="entry name" value="PROKAR_LIPOPROTEIN"/>
    <property type="match status" value="1"/>
</dbReference>
<evidence type="ECO:0000259" key="3">
    <source>
        <dbReference type="Pfam" id="PF22113"/>
    </source>
</evidence>
<feature type="signal peptide" evidence="2">
    <location>
        <begin position="1"/>
        <end position="20"/>
    </location>
</feature>
<dbReference type="Pfam" id="PF22113">
    <property type="entry name" value="Mtrc-MtrF_II-IV_dom"/>
    <property type="match status" value="2"/>
</dbReference>
<proteinExistence type="predicted"/>
<dbReference type="SUPFAM" id="SSF48695">
    <property type="entry name" value="Multiheme cytochromes"/>
    <property type="match status" value="2"/>
</dbReference>
<keyword evidence="1 2" id="KW-0732">Signal</keyword>
<protein>
    <submittedName>
        <fullName evidence="4">OmcA/MtrC family decaheme c-type cytochrome</fullName>
    </submittedName>
</protein>